<name>A0AAE1AS26_9GAST</name>
<dbReference type="EMBL" id="JAWDGP010001332">
    <property type="protein sequence ID" value="KAK3792739.1"/>
    <property type="molecule type" value="Genomic_DNA"/>
</dbReference>
<accession>A0AAE1AS26</accession>
<reference evidence="1" key="1">
    <citation type="journal article" date="2023" name="G3 (Bethesda)">
        <title>A reference genome for the long-term kleptoplast-retaining sea slug Elysia crispata morphotype clarki.</title>
        <authorList>
            <person name="Eastman K.E."/>
            <person name="Pendleton A.L."/>
            <person name="Shaikh M.A."/>
            <person name="Suttiyut T."/>
            <person name="Ogas R."/>
            <person name="Tomko P."/>
            <person name="Gavelis G."/>
            <person name="Widhalm J.R."/>
            <person name="Wisecaver J.H."/>
        </authorList>
    </citation>
    <scope>NUCLEOTIDE SEQUENCE</scope>
    <source>
        <strain evidence="1">ECLA1</strain>
    </source>
</reference>
<dbReference type="Proteomes" id="UP001283361">
    <property type="component" value="Unassembled WGS sequence"/>
</dbReference>
<sequence length="125" mass="13809">MMEVACDVVVDVRGRDIACMARDGRTQSKNCTGRLQPLRHLASTNDFERTERVSVEGQGRPDSPPPVWSVWSLVNPLHRLRGWLNPPGETIPKKPSGYILLINVLSPLQWSPAGAEIPETPGSSR</sequence>
<organism evidence="1 2">
    <name type="scientific">Elysia crispata</name>
    <name type="common">lettuce slug</name>
    <dbReference type="NCBI Taxonomy" id="231223"/>
    <lineage>
        <taxon>Eukaryota</taxon>
        <taxon>Metazoa</taxon>
        <taxon>Spiralia</taxon>
        <taxon>Lophotrochozoa</taxon>
        <taxon>Mollusca</taxon>
        <taxon>Gastropoda</taxon>
        <taxon>Heterobranchia</taxon>
        <taxon>Euthyneura</taxon>
        <taxon>Panpulmonata</taxon>
        <taxon>Sacoglossa</taxon>
        <taxon>Placobranchoidea</taxon>
        <taxon>Plakobranchidae</taxon>
        <taxon>Elysia</taxon>
    </lineage>
</organism>
<gene>
    <name evidence="1" type="ORF">RRG08_023072</name>
</gene>
<proteinExistence type="predicted"/>
<evidence type="ECO:0000313" key="2">
    <source>
        <dbReference type="Proteomes" id="UP001283361"/>
    </source>
</evidence>
<dbReference type="AlphaFoldDB" id="A0AAE1AS26"/>
<protein>
    <submittedName>
        <fullName evidence="1">Uncharacterized protein</fullName>
    </submittedName>
</protein>
<comment type="caution">
    <text evidence="1">The sequence shown here is derived from an EMBL/GenBank/DDBJ whole genome shotgun (WGS) entry which is preliminary data.</text>
</comment>
<evidence type="ECO:0000313" key="1">
    <source>
        <dbReference type="EMBL" id="KAK3792739.1"/>
    </source>
</evidence>
<keyword evidence="2" id="KW-1185">Reference proteome</keyword>